<keyword evidence="2" id="KW-1185">Reference proteome</keyword>
<gene>
    <name evidence="1" type="ORF">Micbo1qcDRAFT_18230</name>
</gene>
<evidence type="ECO:0000313" key="1">
    <source>
        <dbReference type="EMBL" id="KXJ88603.1"/>
    </source>
</evidence>
<dbReference type="STRING" id="196109.A0A136IUT0"/>
<dbReference type="InterPro" id="IPR053204">
    <property type="entry name" value="Oxopyrrolidines_Biosynth-assoc"/>
</dbReference>
<evidence type="ECO:0000313" key="2">
    <source>
        <dbReference type="Proteomes" id="UP000070501"/>
    </source>
</evidence>
<organism evidence="1 2">
    <name type="scientific">Microdochium bolleyi</name>
    <dbReference type="NCBI Taxonomy" id="196109"/>
    <lineage>
        <taxon>Eukaryota</taxon>
        <taxon>Fungi</taxon>
        <taxon>Dikarya</taxon>
        <taxon>Ascomycota</taxon>
        <taxon>Pezizomycotina</taxon>
        <taxon>Sordariomycetes</taxon>
        <taxon>Xylariomycetidae</taxon>
        <taxon>Xylariales</taxon>
        <taxon>Microdochiaceae</taxon>
        <taxon>Microdochium</taxon>
    </lineage>
</organism>
<name>A0A136IUT0_9PEZI</name>
<dbReference type="AlphaFoldDB" id="A0A136IUT0"/>
<dbReference type="InParanoid" id="A0A136IUT0"/>
<proteinExistence type="predicted"/>
<accession>A0A136IUT0</accession>
<dbReference type="OrthoDB" id="3350591at2759"/>
<sequence length="223" mass="25519">MPYMSADLAVSLRDDEPWHVSQKVFDIISTYIQNDDQSDPAESAKELDKLTPGNRALQEIEPVESYLSFLLEFWEVFLKIARQVPHDHPAQNQLVRLVVELKGLPTTDVESDRTIWTDLDGLENCTQESWMAPSANEDSFEPLKEWVNLNSTVSRLYGIGLIDWYYFGIWTLRDSFETNDFNVSGEDILNSRVTASGEWMRHSGPQLRQICERAALTASEQTS</sequence>
<dbReference type="Pfam" id="PF12311">
    <property type="entry name" value="DUF3632"/>
    <property type="match status" value="1"/>
</dbReference>
<dbReference type="Proteomes" id="UP000070501">
    <property type="component" value="Unassembled WGS sequence"/>
</dbReference>
<dbReference type="PANTHER" id="PTHR38797:SF4">
    <property type="entry name" value="NUCLEAR PORE COMPLEX PROTEIN NUP85"/>
    <property type="match status" value="1"/>
</dbReference>
<dbReference type="InterPro" id="IPR022085">
    <property type="entry name" value="OpdG"/>
</dbReference>
<dbReference type="EMBL" id="KQ964258">
    <property type="protein sequence ID" value="KXJ88603.1"/>
    <property type="molecule type" value="Genomic_DNA"/>
</dbReference>
<dbReference type="PANTHER" id="PTHR38797">
    <property type="entry name" value="NUCLEAR PORE COMPLEX PROTEIN NUP85-RELATED"/>
    <property type="match status" value="1"/>
</dbReference>
<protein>
    <submittedName>
        <fullName evidence="1">Uncharacterized protein</fullName>
    </submittedName>
</protein>
<reference evidence="2" key="1">
    <citation type="submission" date="2016-02" db="EMBL/GenBank/DDBJ databases">
        <title>Draft genome sequence of Microdochium bolleyi, a fungal endophyte of beachgrass.</title>
        <authorList>
            <consortium name="DOE Joint Genome Institute"/>
            <person name="David A.S."/>
            <person name="May G."/>
            <person name="Haridas S."/>
            <person name="Lim J."/>
            <person name="Wang M."/>
            <person name="Labutti K."/>
            <person name="Lipzen A."/>
            <person name="Barry K."/>
            <person name="Grigoriev I.V."/>
        </authorList>
    </citation>
    <scope>NUCLEOTIDE SEQUENCE [LARGE SCALE GENOMIC DNA]</scope>
    <source>
        <strain evidence="2">J235TASD1</strain>
    </source>
</reference>